<organism evidence="2 3">
    <name type="scientific">Prorocentrum cordatum</name>
    <dbReference type="NCBI Taxonomy" id="2364126"/>
    <lineage>
        <taxon>Eukaryota</taxon>
        <taxon>Sar</taxon>
        <taxon>Alveolata</taxon>
        <taxon>Dinophyceae</taxon>
        <taxon>Prorocentrales</taxon>
        <taxon>Prorocentraceae</taxon>
        <taxon>Prorocentrum</taxon>
    </lineage>
</organism>
<accession>A0ABN9WSJ5</accession>
<feature type="domain" description="S1 motif" evidence="1">
    <location>
        <begin position="141"/>
        <end position="223"/>
    </location>
</feature>
<dbReference type="Gene3D" id="2.40.50.140">
    <property type="entry name" value="Nucleic acid-binding proteins"/>
    <property type="match status" value="1"/>
</dbReference>
<comment type="caution">
    <text evidence="2">The sequence shown here is derived from an EMBL/GenBank/DDBJ whole genome shotgun (WGS) entry which is preliminary data.</text>
</comment>
<gene>
    <name evidence="2" type="ORF">PCOR1329_LOCUS69098</name>
</gene>
<keyword evidence="3" id="KW-1185">Reference proteome</keyword>
<dbReference type="SMART" id="SM00316">
    <property type="entry name" value="S1"/>
    <property type="match status" value="2"/>
</dbReference>
<dbReference type="PROSITE" id="PS50126">
    <property type="entry name" value="S1"/>
    <property type="match status" value="1"/>
</dbReference>
<protein>
    <recommendedName>
        <fullName evidence="1">S1 motif domain-containing protein</fullName>
    </recommendedName>
</protein>
<dbReference type="SUPFAM" id="SSF50249">
    <property type="entry name" value="Nucleic acid-binding proteins"/>
    <property type="match status" value="1"/>
</dbReference>
<dbReference type="InterPro" id="IPR003029">
    <property type="entry name" value="S1_domain"/>
</dbReference>
<proteinExistence type="predicted"/>
<reference evidence="2" key="1">
    <citation type="submission" date="2023-10" db="EMBL/GenBank/DDBJ databases">
        <authorList>
            <person name="Chen Y."/>
            <person name="Shah S."/>
            <person name="Dougan E. K."/>
            <person name="Thang M."/>
            <person name="Chan C."/>
        </authorList>
    </citation>
    <scope>NUCLEOTIDE SEQUENCE [LARGE SCALE GENOMIC DNA]</scope>
</reference>
<evidence type="ECO:0000259" key="1">
    <source>
        <dbReference type="PROSITE" id="PS50126"/>
    </source>
</evidence>
<dbReference type="EMBL" id="CAUYUJ010019053">
    <property type="protein sequence ID" value="CAK0888281.1"/>
    <property type="molecule type" value="Genomic_DNA"/>
</dbReference>
<evidence type="ECO:0000313" key="3">
    <source>
        <dbReference type="Proteomes" id="UP001189429"/>
    </source>
</evidence>
<sequence length="248" mass="28544">MKVLWNTMKDYRKLGTKKFWKVRVIESKENGCLVEMLNSGLIGFCPAGRESWKGERLNVGDEVMMECSACPTRRLTMGEAKQYRFARDAPPGGSGNIVAFPEMKEETRIFEETGRVMPFFTHLTWIQAKANKYKARRLKSGMVIDAEIWRYEQRGMLLRLDTRGTPGIWNGSPGPNGFMQYKDLSRGVVSRDYCKKMFPIGTRLKVYVIAADPRNGRIDLSCKEFEDDDHVGWMTSFPDRIMANWQQG</sequence>
<dbReference type="Proteomes" id="UP001189429">
    <property type="component" value="Unassembled WGS sequence"/>
</dbReference>
<name>A0ABN9WSJ5_9DINO</name>
<evidence type="ECO:0000313" key="2">
    <source>
        <dbReference type="EMBL" id="CAK0888281.1"/>
    </source>
</evidence>
<feature type="non-terminal residue" evidence="2">
    <location>
        <position position="248"/>
    </location>
</feature>
<dbReference type="InterPro" id="IPR012340">
    <property type="entry name" value="NA-bd_OB-fold"/>
</dbReference>